<keyword evidence="6" id="KW-0221">Differentiation</keyword>
<dbReference type="Pfam" id="PF01403">
    <property type="entry name" value="Sema"/>
    <property type="match status" value="1"/>
</dbReference>
<organism evidence="17 18">
    <name type="scientific">Potamilus streckersoni</name>
    <dbReference type="NCBI Taxonomy" id="2493646"/>
    <lineage>
        <taxon>Eukaryota</taxon>
        <taxon>Metazoa</taxon>
        <taxon>Spiralia</taxon>
        <taxon>Lophotrochozoa</taxon>
        <taxon>Mollusca</taxon>
        <taxon>Bivalvia</taxon>
        <taxon>Autobranchia</taxon>
        <taxon>Heteroconchia</taxon>
        <taxon>Palaeoheterodonta</taxon>
        <taxon>Unionida</taxon>
        <taxon>Unionoidea</taxon>
        <taxon>Unionidae</taxon>
        <taxon>Ambleminae</taxon>
        <taxon>Lampsilini</taxon>
        <taxon>Potamilus</taxon>
    </lineage>
</organism>
<evidence type="ECO:0000256" key="10">
    <source>
        <dbReference type="ARBA" id="ARBA00023180"/>
    </source>
</evidence>
<dbReference type="Gene3D" id="2.130.10.10">
    <property type="entry name" value="YVTN repeat-like/Quinoprotein amine dehydrogenase"/>
    <property type="match status" value="1"/>
</dbReference>
<evidence type="ECO:0000313" key="18">
    <source>
        <dbReference type="Proteomes" id="UP001195483"/>
    </source>
</evidence>
<accession>A0AAE0WDI7</accession>
<evidence type="ECO:0000256" key="9">
    <source>
        <dbReference type="ARBA" id="ARBA00023157"/>
    </source>
</evidence>
<keyword evidence="7" id="KW-0524">Neurogenesis</keyword>
<comment type="caution">
    <text evidence="12">Lacks conserved residue(s) required for the propagation of feature annotation.</text>
</comment>
<comment type="subcellular location">
    <subcellularLocation>
        <location evidence="1">Membrane</location>
    </subcellularLocation>
    <subcellularLocation>
        <location evidence="2">Secreted</location>
    </subcellularLocation>
</comment>
<evidence type="ECO:0000256" key="7">
    <source>
        <dbReference type="ARBA" id="ARBA00022902"/>
    </source>
</evidence>
<dbReference type="PROSITE" id="PS51004">
    <property type="entry name" value="SEMA"/>
    <property type="match status" value="1"/>
</dbReference>
<name>A0AAE0WDI7_9BIVA</name>
<dbReference type="SUPFAM" id="SSF103575">
    <property type="entry name" value="Plexin repeat"/>
    <property type="match status" value="1"/>
</dbReference>
<evidence type="ECO:0000259" key="16">
    <source>
        <dbReference type="PROSITE" id="PS51004"/>
    </source>
</evidence>
<dbReference type="SMART" id="SM00630">
    <property type="entry name" value="Sema"/>
    <property type="match status" value="1"/>
</dbReference>
<dbReference type="PANTHER" id="PTHR11036">
    <property type="entry name" value="SEMAPHORIN"/>
    <property type="match status" value="1"/>
</dbReference>
<dbReference type="InterPro" id="IPR036352">
    <property type="entry name" value="Semap_dom_sf"/>
</dbReference>
<dbReference type="InterPro" id="IPR002165">
    <property type="entry name" value="Plexin_repeat"/>
</dbReference>
<protein>
    <recommendedName>
        <fullName evidence="11">Semaphorin-2A</fullName>
    </recommendedName>
</protein>
<evidence type="ECO:0000256" key="13">
    <source>
        <dbReference type="SAM" id="MobiDB-lite"/>
    </source>
</evidence>
<keyword evidence="18" id="KW-1185">Reference proteome</keyword>
<dbReference type="PANTHER" id="PTHR11036:SF127">
    <property type="entry name" value="SEMAPHORIN-1A"/>
    <property type="match status" value="1"/>
</dbReference>
<keyword evidence="14" id="KW-0812">Transmembrane</keyword>
<keyword evidence="4" id="KW-0964">Secreted</keyword>
<dbReference type="SUPFAM" id="SSF101912">
    <property type="entry name" value="Sema domain"/>
    <property type="match status" value="1"/>
</dbReference>
<dbReference type="InterPro" id="IPR015943">
    <property type="entry name" value="WD40/YVTN_repeat-like_dom_sf"/>
</dbReference>
<dbReference type="EMBL" id="JAEAOA010001352">
    <property type="protein sequence ID" value="KAK3610244.1"/>
    <property type="molecule type" value="Genomic_DNA"/>
</dbReference>
<evidence type="ECO:0000256" key="2">
    <source>
        <dbReference type="ARBA" id="ARBA00004613"/>
    </source>
</evidence>
<proteinExistence type="predicted"/>
<dbReference type="SMART" id="SM00423">
    <property type="entry name" value="PSI"/>
    <property type="match status" value="1"/>
</dbReference>
<dbReference type="AlphaFoldDB" id="A0AAE0WDI7"/>
<evidence type="ECO:0000256" key="11">
    <source>
        <dbReference type="ARBA" id="ARBA00074148"/>
    </source>
</evidence>
<dbReference type="GO" id="GO:0005576">
    <property type="term" value="C:extracellular region"/>
    <property type="evidence" value="ECO:0007669"/>
    <property type="project" value="UniProtKB-SubCell"/>
</dbReference>
<dbReference type="GO" id="GO:0071526">
    <property type="term" value="P:semaphorin-plexin signaling pathway"/>
    <property type="evidence" value="ECO:0007669"/>
    <property type="project" value="TreeGrafter"/>
</dbReference>
<keyword evidence="10" id="KW-0325">Glycoprotein</keyword>
<gene>
    <name evidence="17" type="ORF">CHS0354_022300</name>
</gene>
<evidence type="ECO:0000256" key="1">
    <source>
        <dbReference type="ARBA" id="ARBA00004370"/>
    </source>
</evidence>
<feature type="transmembrane region" description="Helical" evidence="14">
    <location>
        <begin position="652"/>
        <end position="678"/>
    </location>
</feature>
<evidence type="ECO:0000256" key="6">
    <source>
        <dbReference type="ARBA" id="ARBA00022782"/>
    </source>
</evidence>
<dbReference type="FunFam" id="2.130.10.10:FF:000369">
    <property type="entry name" value="semaphorin-2A isoform X1"/>
    <property type="match status" value="1"/>
</dbReference>
<evidence type="ECO:0000256" key="14">
    <source>
        <dbReference type="SAM" id="Phobius"/>
    </source>
</evidence>
<evidence type="ECO:0000256" key="8">
    <source>
        <dbReference type="ARBA" id="ARBA00023136"/>
    </source>
</evidence>
<dbReference type="GO" id="GO:0030215">
    <property type="term" value="F:semaphorin receptor binding"/>
    <property type="evidence" value="ECO:0007669"/>
    <property type="project" value="InterPro"/>
</dbReference>
<keyword evidence="9" id="KW-1015">Disulfide bond</keyword>
<feature type="domain" description="Sema" evidence="16">
    <location>
        <begin position="46"/>
        <end position="518"/>
    </location>
</feature>
<keyword evidence="14" id="KW-1133">Transmembrane helix</keyword>
<dbReference type="Pfam" id="PF01437">
    <property type="entry name" value="PSI"/>
    <property type="match status" value="1"/>
</dbReference>
<feature type="region of interest" description="Disordered" evidence="13">
    <location>
        <begin position="563"/>
        <end position="583"/>
    </location>
</feature>
<feature type="chain" id="PRO_5042038720" description="Semaphorin-2A" evidence="15">
    <location>
        <begin position="39"/>
        <end position="761"/>
    </location>
</feature>
<dbReference type="InterPro" id="IPR027231">
    <property type="entry name" value="Semaphorin"/>
</dbReference>
<reference evidence="17" key="1">
    <citation type="journal article" date="2021" name="Genome Biol. Evol.">
        <title>A High-Quality Reference Genome for a Parasitic Bivalve with Doubly Uniparental Inheritance (Bivalvia: Unionida).</title>
        <authorList>
            <person name="Smith C.H."/>
        </authorList>
    </citation>
    <scope>NUCLEOTIDE SEQUENCE</scope>
    <source>
        <strain evidence="17">CHS0354</strain>
    </source>
</reference>
<dbReference type="Gene3D" id="3.30.1680.10">
    <property type="entry name" value="ligand-binding face of the semaphorins, domain 2"/>
    <property type="match status" value="1"/>
</dbReference>
<dbReference type="GO" id="GO:0045499">
    <property type="term" value="F:chemorepellent activity"/>
    <property type="evidence" value="ECO:0007669"/>
    <property type="project" value="TreeGrafter"/>
</dbReference>
<evidence type="ECO:0000256" key="12">
    <source>
        <dbReference type="PROSITE-ProRule" id="PRU00352"/>
    </source>
</evidence>
<dbReference type="GO" id="GO:0030335">
    <property type="term" value="P:positive regulation of cell migration"/>
    <property type="evidence" value="ECO:0007669"/>
    <property type="project" value="TreeGrafter"/>
</dbReference>
<reference evidence="17" key="3">
    <citation type="submission" date="2023-05" db="EMBL/GenBank/DDBJ databases">
        <authorList>
            <person name="Smith C.H."/>
        </authorList>
    </citation>
    <scope>NUCLEOTIDE SEQUENCE</scope>
    <source>
        <strain evidence="17">CHS0354</strain>
        <tissue evidence="17">Mantle</tissue>
    </source>
</reference>
<dbReference type="InterPro" id="IPR016201">
    <property type="entry name" value="PSI"/>
</dbReference>
<dbReference type="GO" id="GO:0007411">
    <property type="term" value="P:axon guidance"/>
    <property type="evidence" value="ECO:0007669"/>
    <property type="project" value="TreeGrafter"/>
</dbReference>
<keyword evidence="3" id="KW-0217">Developmental protein</keyword>
<keyword evidence="8 14" id="KW-0472">Membrane</keyword>
<evidence type="ECO:0000256" key="3">
    <source>
        <dbReference type="ARBA" id="ARBA00022473"/>
    </source>
</evidence>
<evidence type="ECO:0000256" key="4">
    <source>
        <dbReference type="ARBA" id="ARBA00022525"/>
    </source>
</evidence>
<evidence type="ECO:0000256" key="5">
    <source>
        <dbReference type="ARBA" id="ARBA00022729"/>
    </source>
</evidence>
<dbReference type="InterPro" id="IPR001627">
    <property type="entry name" value="Semap_dom"/>
</dbReference>
<reference evidence="17" key="2">
    <citation type="journal article" date="2021" name="Genome Biol. Evol.">
        <title>Developing a high-quality reference genome for a parasitic bivalve with doubly uniparental inheritance (Bivalvia: Unionida).</title>
        <authorList>
            <person name="Smith C.H."/>
        </authorList>
    </citation>
    <scope>NUCLEOTIDE SEQUENCE</scope>
    <source>
        <strain evidence="17">CHS0354</strain>
        <tissue evidence="17">Mantle</tissue>
    </source>
</reference>
<dbReference type="Proteomes" id="UP001195483">
    <property type="component" value="Unassembled WGS sequence"/>
</dbReference>
<evidence type="ECO:0000313" key="17">
    <source>
        <dbReference type="EMBL" id="KAK3610244.1"/>
    </source>
</evidence>
<evidence type="ECO:0000256" key="15">
    <source>
        <dbReference type="SAM" id="SignalP"/>
    </source>
</evidence>
<comment type="caution">
    <text evidence="17">The sequence shown here is derived from an EMBL/GenBank/DDBJ whole genome shotgun (WGS) entry which is preliminary data.</text>
</comment>
<feature type="signal peptide" evidence="15">
    <location>
        <begin position="1"/>
        <end position="38"/>
    </location>
</feature>
<dbReference type="GO" id="GO:0005886">
    <property type="term" value="C:plasma membrane"/>
    <property type="evidence" value="ECO:0007669"/>
    <property type="project" value="TreeGrafter"/>
</dbReference>
<sequence length="761" mass="85199">MWFRCKHIAMVSPQPFPVRMHLYLQVVLLLELCSQVASWNMHVQPNVRLQLQDVSDAKKFIINKDEENGVNYYKLLMTEGEQMLIGARNKILNISMVTLNETTMTRRLEWPPRSHDTAICEQKSQSKELCQNYIRVLGKDNDQKYYVCGTHAFAPKCRKFEYQVEKSEFKLDQEESGIGKCPFDPRHNSTAVYTDGKLYAGTVSDFQAMLSLIMEGTESPRRTVEHDSNWLNKPNFVGSFDIDDKIYFFFREMAVENINCGKATFSRVARICKNDQGGITAMKGIWTSFFKARLNCSIPGEFPFYFDELKATSELSQGNYMSTAKSDNRTRMFYGVFNTPDNSIRGSAICAYRYSDIVNVFNGKFKGQESAAHNWLPVPEFKTPNPHPQACVNNSLEIDVPTLGFIKSHPLMDAAVQPAGGGPVLIHTSFSSRFSAITVDWQVIAADNRFYDIMYIGTDDGRVLKAINKGQGSDVESVVIEDIQVMANNEPIVSLKIYKGHTERLIVMSQENIVSIPLHRCNQQKTCSDCVKLQDPQCAWSDGKCMARPKGIHNILHGTPEVCPDAGRAEGTSKRTTTSTPVPPPAIVPKSCKPCICASKANLSETEDGQQNHVTRSSTITPASDSVIGINSKKELLPCAPSVVEMRNDDQVYTASTLAIALVISVVVSMLVGLVIGYRISVCRHHTRNPEQMIAYEQNFGSLRKNPNRHSLDGSHNLMNHYTEPKKLNFVSNLPASKSPNLPNGTVESKIIPNNPNKTYI</sequence>
<keyword evidence="5 15" id="KW-0732">Signal</keyword>